<accession>A0ABX8H2K8</accession>
<evidence type="ECO:0000313" key="1">
    <source>
        <dbReference type="EMBL" id="QWG09863.1"/>
    </source>
</evidence>
<dbReference type="EMBL" id="CP076129">
    <property type="protein sequence ID" value="QWG09863.1"/>
    <property type="molecule type" value="Genomic_DNA"/>
</dbReference>
<sequence length="531" mass="61725">MEKKVYLGGRPMRIWSIIPELGWVSIVNKFGNGVPSEGNYYFLLVYDADGNKLDFCTTTLCTEIDGTSKYFVGAKKEGDAYKEAIFDAKTAERLSPWYYKKYCGVNSNRIVYTGNGHYAIVEEPEDRREKDITFYSLKDNKITASYKNKQFAFYYPRIVKNFISQGQHTYDISPINKYKEDHFADKKTMIERYKNKNYQRSIIVNYKGECIICKNDDIESSGRYYSSPWDSTYLTIRNNTYHDLDSLHPSKSYLFTNTGEKINVSIAQEGGIDLVQKKRLFIEFSYKYEVDIYSDSDEPVLKYGFNRVVDLQGNEYSTDEKFHYLFPFNHNTYQLLIPNNTKDHKTDYFNNKLEPIAPILPKDIFIADQYGSFCGVTAYNDRDEKIYFLVDTLGTEIVPRNHHQEGTMVSRSGWRTEENAFGYVISASPIGGAISTIYNFEGEQITPKFSILFTSPFTRPYNLKEAHFLDLNEYVKNIKNNQGVIRAATTKTGKKAKLYYYMELRDGKAFHFKSDSILTEVTNKFEPFKVW</sequence>
<gene>
    <name evidence="1" type="ORF">KM029_19475</name>
</gene>
<protein>
    <submittedName>
        <fullName evidence="1">Uncharacterized protein</fullName>
    </submittedName>
</protein>
<keyword evidence="2" id="KW-1185">Reference proteome</keyword>
<name>A0ABX8H2K8_9BACT</name>
<organism evidence="1 2">
    <name type="scientific">Flammeovirga kamogawensis</name>
    <dbReference type="NCBI Taxonomy" id="373891"/>
    <lineage>
        <taxon>Bacteria</taxon>
        <taxon>Pseudomonadati</taxon>
        <taxon>Bacteroidota</taxon>
        <taxon>Cytophagia</taxon>
        <taxon>Cytophagales</taxon>
        <taxon>Flammeovirgaceae</taxon>
        <taxon>Flammeovirga</taxon>
    </lineage>
</organism>
<proteinExistence type="predicted"/>
<evidence type="ECO:0000313" key="2">
    <source>
        <dbReference type="Proteomes" id="UP000682802"/>
    </source>
</evidence>
<dbReference type="RefSeq" id="WP_144076526.1">
    <property type="nucleotide sequence ID" value="NZ_CP076129.1"/>
</dbReference>
<reference evidence="1 2" key="1">
    <citation type="submission" date="2021-05" db="EMBL/GenBank/DDBJ databases">
        <title>Comparative genomic studies on the polysaccharide-degrading batcterial strains of the Flammeovirga genus.</title>
        <authorList>
            <person name="Zewei F."/>
            <person name="Zheng Z."/>
            <person name="Yu L."/>
            <person name="Ruyue G."/>
            <person name="Yanhong M."/>
            <person name="Yuanyuan C."/>
            <person name="Jingyan G."/>
            <person name="Wenjun H."/>
        </authorList>
    </citation>
    <scope>NUCLEOTIDE SEQUENCE [LARGE SCALE GENOMIC DNA]</scope>
    <source>
        <strain evidence="1 2">YS10</strain>
    </source>
</reference>
<dbReference type="Proteomes" id="UP000682802">
    <property type="component" value="Chromosome 2"/>
</dbReference>